<dbReference type="FunFam" id="1.10.8.60:FF:000060">
    <property type="entry name" value="peroxisome biogenesis factor 1"/>
    <property type="match status" value="1"/>
</dbReference>
<sequence length="285" mass="30791">VAKKADGFSPKDLNSLVDRALHFASVRQLDKGMLCNSDIEQAITGFVPAALRGVPLHQAGHLGWENVGGLGPVKGVLQETLLWPSKFAGLFAKCPLRLRGGLLLYGPPGTGKTLLAGVVAKECGLNFISIKGPELLSKYIGASEQAVRDMFTRAQSAKPCILFFDEFDSLAPRRGHDSTGVTDRVVNQLLTQLDGVEGLKGVYILAATSRPDLIDPALLRPGRLDKCVYCPIPDQGDRREVFRALSHDLPLADDIDLDSISDSCHHFTGADIKALLYNSQLEAIH</sequence>
<dbReference type="SMART" id="SM00382">
    <property type="entry name" value="AAA"/>
    <property type="match status" value="1"/>
</dbReference>
<dbReference type="PANTHER" id="PTHR23077">
    <property type="entry name" value="AAA-FAMILY ATPASE"/>
    <property type="match status" value="1"/>
</dbReference>
<dbReference type="STRING" id="45351.A7RYJ1"/>
<feature type="domain" description="AAA+ ATPase" evidence="2">
    <location>
        <begin position="98"/>
        <end position="234"/>
    </location>
</feature>
<evidence type="ECO:0000313" key="3">
    <source>
        <dbReference type="EMBL" id="EDO43531.1"/>
    </source>
</evidence>
<dbReference type="FunFam" id="3.40.50.300:FF:001852">
    <property type="entry name" value="Peroxisomal biogenesis factor 1"/>
    <property type="match status" value="1"/>
</dbReference>
<dbReference type="PROSITE" id="PS00674">
    <property type="entry name" value="AAA"/>
    <property type="match status" value="1"/>
</dbReference>
<evidence type="ECO:0000313" key="4">
    <source>
        <dbReference type="Proteomes" id="UP000001593"/>
    </source>
</evidence>
<dbReference type="Proteomes" id="UP000001593">
    <property type="component" value="Unassembled WGS sequence"/>
</dbReference>
<protein>
    <recommendedName>
        <fullName evidence="2">AAA+ ATPase domain-containing protein</fullName>
    </recommendedName>
</protein>
<feature type="non-terminal residue" evidence="3">
    <location>
        <position position="1"/>
    </location>
</feature>
<dbReference type="OMA" id="VASECKL"/>
<accession>A7RYJ1</accession>
<dbReference type="eggNOG" id="KOG0735">
    <property type="taxonomic scope" value="Eukaryota"/>
</dbReference>
<dbReference type="PhylomeDB" id="A7RYJ1"/>
<dbReference type="Pfam" id="PF17862">
    <property type="entry name" value="AAA_lid_3"/>
    <property type="match status" value="1"/>
</dbReference>
<proteinExistence type="inferred from homology"/>
<dbReference type="InterPro" id="IPR027417">
    <property type="entry name" value="P-loop_NTPase"/>
</dbReference>
<dbReference type="GO" id="GO:0005524">
    <property type="term" value="F:ATP binding"/>
    <property type="evidence" value="ECO:0007669"/>
    <property type="project" value="UniProtKB-KW"/>
</dbReference>
<reference evidence="3 4" key="1">
    <citation type="journal article" date="2007" name="Science">
        <title>Sea anemone genome reveals ancestral eumetazoan gene repertoire and genomic organization.</title>
        <authorList>
            <person name="Putnam N.H."/>
            <person name="Srivastava M."/>
            <person name="Hellsten U."/>
            <person name="Dirks B."/>
            <person name="Chapman J."/>
            <person name="Salamov A."/>
            <person name="Terry A."/>
            <person name="Shapiro H."/>
            <person name="Lindquist E."/>
            <person name="Kapitonov V.V."/>
            <person name="Jurka J."/>
            <person name="Genikhovich G."/>
            <person name="Grigoriev I.V."/>
            <person name="Lucas S.M."/>
            <person name="Steele R.E."/>
            <person name="Finnerty J.R."/>
            <person name="Technau U."/>
            <person name="Martindale M.Q."/>
            <person name="Rokhsar D.S."/>
        </authorList>
    </citation>
    <scope>NUCLEOTIDE SEQUENCE [LARGE SCALE GENOMIC DNA]</scope>
    <source>
        <strain evidence="4">CH2 X CH6</strain>
    </source>
</reference>
<dbReference type="PANTHER" id="PTHR23077:SF12">
    <property type="entry name" value="PEROXISOMAL ATPASE PEX1"/>
    <property type="match status" value="1"/>
</dbReference>
<keyword evidence="1" id="KW-0067">ATP-binding</keyword>
<evidence type="ECO:0000259" key="2">
    <source>
        <dbReference type="SMART" id="SM00382"/>
    </source>
</evidence>
<dbReference type="InterPro" id="IPR003959">
    <property type="entry name" value="ATPase_AAA_core"/>
</dbReference>
<dbReference type="InterPro" id="IPR041569">
    <property type="entry name" value="AAA_lid_3"/>
</dbReference>
<evidence type="ECO:0000256" key="1">
    <source>
        <dbReference type="RuleBase" id="RU003651"/>
    </source>
</evidence>
<organism evidence="3 4">
    <name type="scientific">Nematostella vectensis</name>
    <name type="common">Starlet sea anemone</name>
    <dbReference type="NCBI Taxonomy" id="45351"/>
    <lineage>
        <taxon>Eukaryota</taxon>
        <taxon>Metazoa</taxon>
        <taxon>Cnidaria</taxon>
        <taxon>Anthozoa</taxon>
        <taxon>Hexacorallia</taxon>
        <taxon>Actiniaria</taxon>
        <taxon>Edwardsiidae</taxon>
        <taxon>Nematostella</taxon>
    </lineage>
</organism>
<dbReference type="Pfam" id="PF00004">
    <property type="entry name" value="AAA"/>
    <property type="match status" value="1"/>
</dbReference>
<keyword evidence="4" id="KW-1185">Reference proteome</keyword>
<dbReference type="AlphaFoldDB" id="A7RYJ1"/>
<dbReference type="GO" id="GO:0016887">
    <property type="term" value="F:ATP hydrolysis activity"/>
    <property type="evidence" value="ECO:0007669"/>
    <property type="project" value="InterPro"/>
</dbReference>
<dbReference type="Gene3D" id="1.10.8.60">
    <property type="match status" value="1"/>
</dbReference>
<dbReference type="InterPro" id="IPR050168">
    <property type="entry name" value="AAA_ATPase_domain"/>
</dbReference>
<feature type="non-terminal residue" evidence="3">
    <location>
        <position position="285"/>
    </location>
</feature>
<comment type="similarity">
    <text evidence="1">Belongs to the AAA ATPase family.</text>
</comment>
<dbReference type="InParanoid" id="A7RYJ1"/>
<dbReference type="InterPro" id="IPR003960">
    <property type="entry name" value="ATPase_AAA_CS"/>
</dbReference>
<dbReference type="InterPro" id="IPR003593">
    <property type="entry name" value="AAA+_ATPase"/>
</dbReference>
<dbReference type="HOGENOM" id="CLU_000688_21_3_1"/>
<dbReference type="EMBL" id="DS469553">
    <property type="protein sequence ID" value="EDO43531.1"/>
    <property type="molecule type" value="Genomic_DNA"/>
</dbReference>
<gene>
    <name evidence="3" type="ORF">NEMVEDRAFT_v1g23073</name>
</gene>
<dbReference type="SUPFAM" id="SSF52540">
    <property type="entry name" value="P-loop containing nucleoside triphosphate hydrolases"/>
    <property type="match status" value="1"/>
</dbReference>
<keyword evidence="1" id="KW-0547">Nucleotide-binding</keyword>
<dbReference type="Gene3D" id="3.40.50.300">
    <property type="entry name" value="P-loop containing nucleotide triphosphate hydrolases"/>
    <property type="match status" value="1"/>
</dbReference>
<name>A7RYJ1_NEMVE</name>